<feature type="transmembrane region" description="Helical" evidence="6">
    <location>
        <begin position="73"/>
        <end position="93"/>
    </location>
</feature>
<evidence type="ECO:0000259" key="7">
    <source>
        <dbReference type="PROSITE" id="PS50850"/>
    </source>
</evidence>
<dbReference type="Gene3D" id="1.20.1250.20">
    <property type="entry name" value="MFS general substrate transporter like domains"/>
    <property type="match status" value="1"/>
</dbReference>
<feature type="domain" description="Major facilitator superfamily (MFS) profile" evidence="7">
    <location>
        <begin position="27"/>
        <end position="434"/>
    </location>
</feature>
<proteinExistence type="predicted"/>
<comment type="subcellular location">
    <subcellularLocation>
        <location evidence="1">Cell membrane</location>
        <topology evidence="1">Multi-pass membrane protein</topology>
    </subcellularLocation>
</comment>
<gene>
    <name evidence="8" type="ORF">CRD59_02070</name>
</gene>
<keyword evidence="9" id="KW-1185">Reference proteome</keyword>
<evidence type="ECO:0000256" key="3">
    <source>
        <dbReference type="ARBA" id="ARBA00022692"/>
    </source>
</evidence>
<dbReference type="PANTHER" id="PTHR43124:SF3">
    <property type="entry name" value="CHLORAMPHENICOL EFFLUX PUMP RV0191"/>
    <property type="match status" value="1"/>
</dbReference>
<dbReference type="Pfam" id="PF07690">
    <property type="entry name" value="MFS_1"/>
    <property type="match status" value="1"/>
</dbReference>
<comment type="caution">
    <text evidence="8">The sequence shown here is derived from an EMBL/GenBank/DDBJ whole genome shotgun (WGS) entry which is preliminary data.</text>
</comment>
<feature type="transmembrane region" description="Helical" evidence="6">
    <location>
        <begin position="126"/>
        <end position="152"/>
    </location>
</feature>
<evidence type="ECO:0000256" key="2">
    <source>
        <dbReference type="ARBA" id="ARBA00022475"/>
    </source>
</evidence>
<protein>
    <recommendedName>
        <fullName evidence="7">Major facilitator superfamily (MFS) profile domain-containing protein</fullName>
    </recommendedName>
</protein>
<evidence type="ECO:0000256" key="5">
    <source>
        <dbReference type="ARBA" id="ARBA00023136"/>
    </source>
</evidence>
<name>A0A366KF35_9BIFI</name>
<keyword evidence="5 6" id="KW-0472">Membrane</keyword>
<feature type="transmembrane region" description="Helical" evidence="6">
    <location>
        <begin position="344"/>
        <end position="363"/>
    </location>
</feature>
<evidence type="ECO:0000313" key="9">
    <source>
        <dbReference type="Proteomes" id="UP000252345"/>
    </source>
</evidence>
<feature type="transmembrane region" description="Helical" evidence="6">
    <location>
        <begin position="290"/>
        <end position="306"/>
    </location>
</feature>
<dbReference type="SUPFAM" id="SSF103473">
    <property type="entry name" value="MFS general substrate transporter"/>
    <property type="match status" value="1"/>
</dbReference>
<reference evidence="8 9" key="1">
    <citation type="submission" date="2017-10" db="EMBL/GenBank/DDBJ databases">
        <title>Bifidobacterium xylocopum sp. nov. and Bifidobacterium aemilianum sp. nov., from the carpenter bee (Xylocopa violacea) digestive tract.</title>
        <authorList>
            <person name="Alberoni D."/>
            <person name="Baffoni L."/>
            <person name="Di Gioia D."/>
            <person name="Gaggia F."/>
            <person name="Biavati B."/>
        </authorList>
    </citation>
    <scope>NUCLEOTIDE SEQUENCE [LARGE SCALE GENOMIC DNA]</scope>
    <source>
        <strain evidence="8 9">XV2</strain>
    </source>
</reference>
<dbReference type="GO" id="GO:0005886">
    <property type="term" value="C:plasma membrane"/>
    <property type="evidence" value="ECO:0007669"/>
    <property type="project" value="UniProtKB-SubCell"/>
</dbReference>
<keyword evidence="3 6" id="KW-0812">Transmembrane</keyword>
<dbReference type="InterPro" id="IPR011701">
    <property type="entry name" value="MFS"/>
</dbReference>
<keyword evidence="4 6" id="KW-1133">Transmembrane helix</keyword>
<feature type="transmembrane region" description="Helical" evidence="6">
    <location>
        <begin position="406"/>
        <end position="426"/>
    </location>
</feature>
<feature type="transmembrane region" description="Helical" evidence="6">
    <location>
        <begin position="375"/>
        <end position="394"/>
    </location>
</feature>
<dbReference type="PANTHER" id="PTHR43124">
    <property type="entry name" value="PURINE EFFLUX PUMP PBUE"/>
    <property type="match status" value="1"/>
</dbReference>
<feature type="transmembrane region" description="Helical" evidence="6">
    <location>
        <begin position="249"/>
        <end position="270"/>
    </location>
</feature>
<dbReference type="GO" id="GO:0022857">
    <property type="term" value="F:transmembrane transporter activity"/>
    <property type="evidence" value="ECO:0007669"/>
    <property type="project" value="InterPro"/>
</dbReference>
<feature type="transmembrane region" description="Helical" evidence="6">
    <location>
        <begin position="100"/>
        <end position="120"/>
    </location>
</feature>
<feature type="transmembrane region" description="Helical" evidence="6">
    <location>
        <begin position="164"/>
        <end position="185"/>
    </location>
</feature>
<dbReference type="InterPro" id="IPR050189">
    <property type="entry name" value="MFS_Efflux_Transporters"/>
</dbReference>
<keyword evidence="2" id="KW-1003">Cell membrane</keyword>
<evidence type="ECO:0000256" key="6">
    <source>
        <dbReference type="SAM" id="Phobius"/>
    </source>
</evidence>
<evidence type="ECO:0000313" key="8">
    <source>
        <dbReference type="EMBL" id="RBP99842.1"/>
    </source>
</evidence>
<feature type="transmembrane region" description="Helical" evidence="6">
    <location>
        <begin position="318"/>
        <end position="338"/>
    </location>
</feature>
<sequence>MRAGRLRRGLLCGKTAQNKGAKMAGSIFTKRNAGLLAGVFTLAMLSRFDSIISPSIASIQASFPNAEPSTVESIATVGATAAVVSALLFGKLMEWLTFKAAGMISCAFIAFGGLMPLAFHSSVGQLLLFAVIAGFGAGILTTVLPSLTARFFHGSQLSGLMGKVLAMQDGSSMVVLAVGGLLAAGGWIRNYWLYGLALLGLVLVAVFVPGVNAADPEQVFTDQPVKAGADAVAASDGDQAGAGRRKQSVPALAVCILIGFLSIFLVAVLYNKLSVYIAQYHLGGADASGFALMFNTGSSVVIGLSINRLRHFLRDYTLPFAFVLMAVGALVLLATHAFPLACLAAFLVGSGSAVIMASCPFLLSNLAERRRYPLVMGVFSAMTSLGFTASTWVFKLAADFLGGDPLQVSLWGMVLIALVAAGALALGRFQPRIEARYIPR</sequence>
<accession>A0A366KF35</accession>
<feature type="transmembrane region" description="Helical" evidence="6">
    <location>
        <begin position="191"/>
        <end position="211"/>
    </location>
</feature>
<dbReference type="PROSITE" id="PS50850">
    <property type="entry name" value="MFS"/>
    <property type="match status" value="1"/>
</dbReference>
<dbReference type="AlphaFoldDB" id="A0A366KF35"/>
<organism evidence="8 9">
    <name type="scientific">Bifidobacterium xylocopae</name>
    <dbReference type="NCBI Taxonomy" id="2493119"/>
    <lineage>
        <taxon>Bacteria</taxon>
        <taxon>Bacillati</taxon>
        <taxon>Actinomycetota</taxon>
        <taxon>Actinomycetes</taxon>
        <taxon>Bifidobacteriales</taxon>
        <taxon>Bifidobacteriaceae</taxon>
        <taxon>Bifidobacterium</taxon>
    </lineage>
</organism>
<evidence type="ECO:0000256" key="1">
    <source>
        <dbReference type="ARBA" id="ARBA00004651"/>
    </source>
</evidence>
<dbReference type="Proteomes" id="UP000252345">
    <property type="component" value="Unassembled WGS sequence"/>
</dbReference>
<dbReference type="InterPro" id="IPR020846">
    <property type="entry name" value="MFS_dom"/>
</dbReference>
<evidence type="ECO:0000256" key="4">
    <source>
        <dbReference type="ARBA" id="ARBA00022989"/>
    </source>
</evidence>
<dbReference type="InterPro" id="IPR036259">
    <property type="entry name" value="MFS_trans_sf"/>
</dbReference>
<dbReference type="EMBL" id="PDCH01000002">
    <property type="protein sequence ID" value="RBP99842.1"/>
    <property type="molecule type" value="Genomic_DNA"/>
</dbReference>